<evidence type="ECO:0000313" key="2">
    <source>
        <dbReference type="Proteomes" id="UP000656813"/>
    </source>
</evidence>
<evidence type="ECO:0000313" key="1">
    <source>
        <dbReference type="EMBL" id="GGH86127.1"/>
    </source>
</evidence>
<reference evidence="1" key="1">
    <citation type="journal article" date="2014" name="Int. J. Syst. Evol. Microbiol.">
        <title>Complete genome sequence of Corynebacterium casei LMG S-19264T (=DSM 44701T), isolated from a smear-ripened cheese.</title>
        <authorList>
            <consortium name="US DOE Joint Genome Institute (JGI-PGF)"/>
            <person name="Walter F."/>
            <person name="Albersmeier A."/>
            <person name="Kalinowski J."/>
            <person name="Ruckert C."/>
        </authorList>
    </citation>
    <scope>NUCLEOTIDE SEQUENCE</scope>
    <source>
        <strain evidence="1">CGMCC 1.12777</strain>
    </source>
</reference>
<dbReference type="Proteomes" id="UP000656813">
    <property type="component" value="Unassembled WGS sequence"/>
</dbReference>
<protein>
    <recommendedName>
        <fullName evidence="3">Peroxiredoxin, SACOL1771 subfamily</fullName>
    </recommendedName>
</protein>
<dbReference type="Gene3D" id="3.30.300.20">
    <property type="match status" value="1"/>
</dbReference>
<sequence length="152" mass="16387">MKNYTFTVRGQWQGGRQGTGHITSNGLDTDISLAPSMDGQGIGTNPDELLIAAVQSCYLMTLGIHLNAYSIPFESVSIQSEGIVSEEGGLHFQSITHYPILTLEDQATEDTFKAAQEVIASVDQYCMIAKALKGNVDIAVHPTIVRKGSQES</sequence>
<dbReference type="RefSeq" id="WP_188498501.1">
    <property type="nucleotide sequence ID" value="NZ_BMFV01000030.1"/>
</dbReference>
<proteinExistence type="predicted"/>
<dbReference type="InterPro" id="IPR015946">
    <property type="entry name" value="KH_dom-like_a/b"/>
</dbReference>
<evidence type="ECO:0008006" key="3">
    <source>
        <dbReference type="Google" id="ProtNLM"/>
    </source>
</evidence>
<gene>
    <name evidence="1" type="primary">ymaD</name>
    <name evidence="1" type="ORF">GCM10007096_33110</name>
</gene>
<dbReference type="InterPro" id="IPR052707">
    <property type="entry name" value="OsmC_Ohr_Peroxiredoxin"/>
</dbReference>
<dbReference type="InterPro" id="IPR036102">
    <property type="entry name" value="OsmC/Ohrsf"/>
</dbReference>
<dbReference type="EMBL" id="BMFV01000030">
    <property type="protein sequence ID" value="GGH86127.1"/>
    <property type="molecule type" value="Genomic_DNA"/>
</dbReference>
<accession>A0A8J2ZY89</accession>
<reference evidence="1" key="2">
    <citation type="submission" date="2020-09" db="EMBL/GenBank/DDBJ databases">
        <authorList>
            <person name="Sun Q."/>
            <person name="Zhou Y."/>
        </authorList>
    </citation>
    <scope>NUCLEOTIDE SEQUENCE</scope>
    <source>
        <strain evidence="1">CGMCC 1.12777</strain>
    </source>
</reference>
<organism evidence="1 2">
    <name type="scientific">Pullulanibacillus pueri</name>
    <dbReference type="NCBI Taxonomy" id="1437324"/>
    <lineage>
        <taxon>Bacteria</taxon>
        <taxon>Bacillati</taxon>
        <taxon>Bacillota</taxon>
        <taxon>Bacilli</taxon>
        <taxon>Bacillales</taxon>
        <taxon>Sporolactobacillaceae</taxon>
        <taxon>Pullulanibacillus</taxon>
    </lineage>
</organism>
<dbReference type="Pfam" id="PF02566">
    <property type="entry name" value="OsmC"/>
    <property type="match status" value="1"/>
</dbReference>
<keyword evidence="2" id="KW-1185">Reference proteome</keyword>
<dbReference type="PANTHER" id="PTHR42830:SF2">
    <property type="entry name" value="OSMC_OHR FAMILY PROTEIN"/>
    <property type="match status" value="1"/>
</dbReference>
<comment type="caution">
    <text evidence="1">The sequence shown here is derived from an EMBL/GenBank/DDBJ whole genome shotgun (WGS) entry which is preliminary data.</text>
</comment>
<dbReference type="SUPFAM" id="SSF82784">
    <property type="entry name" value="OsmC-like"/>
    <property type="match status" value="1"/>
</dbReference>
<dbReference type="PANTHER" id="PTHR42830">
    <property type="entry name" value="OSMOTICALLY INDUCIBLE FAMILY PROTEIN"/>
    <property type="match status" value="1"/>
</dbReference>
<dbReference type="AlphaFoldDB" id="A0A8J2ZY89"/>
<dbReference type="InterPro" id="IPR003718">
    <property type="entry name" value="OsmC/Ohr_fam"/>
</dbReference>
<name>A0A8J2ZY89_9BACL</name>